<dbReference type="InterPro" id="IPR053134">
    <property type="entry name" value="RNA-dir_DNA_polymerase"/>
</dbReference>
<comment type="caution">
    <text evidence="2">The sequence shown here is derived from an EMBL/GenBank/DDBJ whole genome shotgun (WGS) entry which is preliminary data.</text>
</comment>
<feature type="region of interest" description="Disordered" evidence="1">
    <location>
        <begin position="1"/>
        <end position="31"/>
    </location>
</feature>
<dbReference type="PANTHER" id="PTHR24559:SF444">
    <property type="entry name" value="REVERSE TRANSCRIPTASE DOMAIN-CONTAINING PROTEIN"/>
    <property type="match status" value="1"/>
</dbReference>
<evidence type="ECO:0000313" key="3">
    <source>
        <dbReference type="Proteomes" id="UP001159363"/>
    </source>
</evidence>
<dbReference type="Gene3D" id="3.10.10.10">
    <property type="entry name" value="HIV Type 1 Reverse Transcriptase, subunit A, domain 1"/>
    <property type="match status" value="1"/>
</dbReference>
<dbReference type="Proteomes" id="UP001159363">
    <property type="component" value="Chromosome 6"/>
</dbReference>
<protein>
    <recommendedName>
        <fullName evidence="4">Reverse transcriptase domain-containing protein</fullName>
    </recommendedName>
</protein>
<dbReference type="PANTHER" id="PTHR24559">
    <property type="entry name" value="TRANSPOSON TY3-I GAG-POL POLYPROTEIN"/>
    <property type="match status" value="1"/>
</dbReference>
<accession>A0ABQ9H262</accession>
<evidence type="ECO:0000313" key="2">
    <source>
        <dbReference type="EMBL" id="KAJ8878352.1"/>
    </source>
</evidence>
<dbReference type="Gene3D" id="3.30.70.270">
    <property type="match status" value="1"/>
</dbReference>
<gene>
    <name evidence="2" type="ORF">PR048_018929</name>
</gene>
<dbReference type="SUPFAM" id="SSF56672">
    <property type="entry name" value="DNA/RNA polymerases"/>
    <property type="match status" value="1"/>
</dbReference>
<feature type="compositionally biased region" description="Polar residues" evidence="1">
    <location>
        <begin position="1"/>
        <end position="14"/>
    </location>
</feature>
<keyword evidence="3" id="KW-1185">Reference proteome</keyword>
<dbReference type="CDD" id="cd01647">
    <property type="entry name" value="RT_LTR"/>
    <property type="match status" value="1"/>
</dbReference>
<sequence>MEAQKTETNMTLQSGGVGSGPDNRDTHSHTSRGGAVTEIYCNLTEAGDARLMSVRPYKVPKCQKQIDAMLEAGAIVQSLSPSFGPIILVTLKKLDGGVKVRQCIDLHKLKNVTKRNVYPLLLINEMLDIFGGAKYFSTLDCMSGYWQVQITLEDQEKTGFYTPDVHYYCLKIPFNLVILLA</sequence>
<evidence type="ECO:0000256" key="1">
    <source>
        <dbReference type="SAM" id="MobiDB-lite"/>
    </source>
</evidence>
<dbReference type="InterPro" id="IPR043502">
    <property type="entry name" value="DNA/RNA_pol_sf"/>
</dbReference>
<dbReference type="InterPro" id="IPR043128">
    <property type="entry name" value="Rev_trsase/Diguanyl_cyclase"/>
</dbReference>
<dbReference type="EMBL" id="JARBHB010000007">
    <property type="protein sequence ID" value="KAJ8878352.1"/>
    <property type="molecule type" value="Genomic_DNA"/>
</dbReference>
<proteinExistence type="predicted"/>
<organism evidence="2 3">
    <name type="scientific">Dryococelus australis</name>
    <dbReference type="NCBI Taxonomy" id="614101"/>
    <lineage>
        <taxon>Eukaryota</taxon>
        <taxon>Metazoa</taxon>
        <taxon>Ecdysozoa</taxon>
        <taxon>Arthropoda</taxon>
        <taxon>Hexapoda</taxon>
        <taxon>Insecta</taxon>
        <taxon>Pterygota</taxon>
        <taxon>Neoptera</taxon>
        <taxon>Polyneoptera</taxon>
        <taxon>Phasmatodea</taxon>
        <taxon>Verophasmatodea</taxon>
        <taxon>Anareolatae</taxon>
        <taxon>Phasmatidae</taxon>
        <taxon>Eurycanthinae</taxon>
        <taxon>Dryococelus</taxon>
    </lineage>
</organism>
<evidence type="ECO:0008006" key="4">
    <source>
        <dbReference type="Google" id="ProtNLM"/>
    </source>
</evidence>
<reference evidence="2 3" key="1">
    <citation type="submission" date="2023-02" db="EMBL/GenBank/DDBJ databases">
        <title>LHISI_Scaffold_Assembly.</title>
        <authorList>
            <person name="Stuart O.P."/>
            <person name="Cleave R."/>
            <person name="Magrath M.J.L."/>
            <person name="Mikheyev A.S."/>
        </authorList>
    </citation>
    <scope>NUCLEOTIDE SEQUENCE [LARGE SCALE GENOMIC DNA]</scope>
    <source>
        <strain evidence="2">Daus_M_001</strain>
        <tissue evidence="2">Leg muscle</tissue>
    </source>
</reference>
<name>A0ABQ9H262_9NEOP</name>